<comment type="similarity">
    <text evidence="1">Belongs to the ABC transporter superfamily.</text>
</comment>
<feature type="domain" description="ABC transporter" evidence="6">
    <location>
        <begin position="27"/>
        <end position="261"/>
    </location>
</feature>
<evidence type="ECO:0000256" key="1">
    <source>
        <dbReference type="ARBA" id="ARBA00005417"/>
    </source>
</evidence>
<dbReference type="PANTHER" id="PTHR43820">
    <property type="entry name" value="HIGH-AFFINITY BRANCHED-CHAIN AMINO ACID TRANSPORT ATP-BINDING PROTEIN LIVF"/>
    <property type="match status" value="1"/>
</dbReference>
<dbReference type="Gene3D" id="3.40.50.300">
    <property type="entry name" value="P-loop containing nucleotide triphosphate hydrolases"/>
    <property type="match status" value="1"/>
</dbReference>
<comment type="caution">
    <text evidence="7">The sequence shown here is derived from an EMBL/GenBank/DDBJ whole genome shotgun (WGS) entry which is preliminary data.</text>
</comment>
<dbReference type="InterPro" id="IPR017871">
    <property type="entry name" value="ABC_transporter-like_CS"/>
</dbReference>
<gene>
    <name evidence="7" type="ORF">GCM10023205_67800</name>
</gene>
<dbReference type="PROSITE" id="PS50893">
    <property type="entry name" value="ABC_TRANSPORTER_2"/>
    <property type="match status" value="1"/>
</dbReference>
<dbReference type="Pfam" id="PF00005">
    <property type="entry name" value="ABC_tran"/>
    <property type="match status" value="1"/>
</dbReference>
<keyword evidence="2" id="KW-0813">Transport</keyword>
<keyword evidence="8" id="KW-1185">Reference proteome</keyword>
<keyword evidence="4 7" id="KW-0067">ATP-binding</keyword>
<dbReference type="InterPro" id="IPR003593">
    <property type="entry name" value="AAA+_ATPase"/>
</dbReference>
<dbReference type="RefSeq" id="WP_345679622.1">
    <property type="nucleotide sequence ID" value="NZ_BAABHS010000033.1"/>
</dbReference>
<dbReference type="CDD" id="cd03224">
    <property type="entry name" value="ABC_TM1139_LivF_branched"/>
    <property type="match status" value="1"/>
</dbReference>
<dbReference type="SUPFAM" id="SSF52540">
    <property type="entry name" value="P-loop containing nucleoside triphosphate hydrolases"/>
    <property type="match status" value="1"/>
</dbReference>
<evidence type="ECO:0000256" key="3">
    <source>
        <dbReference type="ARBA" id="ARBA00022741"/>
    </source>
</evidence>
<protein>
    <submittedName>
        <fullName evidence="7">ABC transporter ATP-binding protein</fullName>
    </submittedName>
</protein>
<evidence type="ECO:0000313" key="8">
    <source>
        <dbReference type="Proteomes" id="UP001500466"/>
    </source>
</evidence>
<dbReference type="PROSITE" id="PS00211">
    <property type="entry name" value="ABC_TRANSPORTER_1"/>
    <property type="match status" value="1"/>
</dbReference>
<dbReference type="PANTHER" id="PTHR43820:SF4">
    <property type="entry name" value="HIGH-AFFINITY BRANCHED-CHAIN AMINO ACID TRANSPORT ATP-BINDING PROTEIN LIVF"/>
    <property type="match status" value="1"/>
</dbReference>
<name>A0ABP9I4R4_9ACTN</name>
<sequence length="272" mass="28888">MIRKTRRAPESADDPAEPATHAATNLLDVRALTVAYGAVTACSHVSLTVAPGEFVALLGANGAGKSTVLRAVSGLVRTGAGRVAFGGADITRAAPSRRSAAGLAHVPEGRRIFPDLTVEENLTLGAFAHRRDRSGVRRGLADVYDLFPRLAERRAQSAAVLSGGEAQALAVARALMSRPRLLMLDEPTLGLDPRRVVEVFGYLARLRRERGLGILLVEQQTRVALAHADRGYVLNRGRLALHGSAHELARDDRWSAVYLGRGGETPAATATA</sequence>
<proteinExistence type="inferred from homology"/>
<evidence type="ECO:0000256" key="2">
    <source>
        <dbReference type="ARBA" id="ARBA00022448"/>
    </source>
</evidence>
<dbReference type="InterPro" id="IPR027417">
    <property type="entry name" value="P-loop_NTPase"/>
</dbReference>
<organism evidence="7 8">
    <name type="scientific">Yinghuangia aomiensis</name>
    <dbReference type="NCBI Taxonomy" id="676205"/>
    <lineage>
        <taxon>Bacteria</taxon>
        <taxon>Bacillati</taxon>
        <taxon>Actinomycetota</taxon>
        <taxon>Actinomycetes</taxon>
        <taxon>Kitasatosporales</taxon>
        <taxon>Streptomycetaceae</taxon>
        <taxon>Yinghuangia</taxon>
    </lineage>
</organism>
<keyword evidence="3" id="KW-0547">Nucleotide-binding</keyword>
<dbReference type="Proteomes" id="UP001500466">
    <property type="component" value="Unassembled WGS sequence"/>
</dbReference>
<reference evidence="8" key="1">
    <citation type="journal article" date="2019" name="Int. J. Syst. Evol. Microbiol.">
        <title>The Global Catalogue of Microorganisms (GCM) 10K type strain sequencing project: providing services to taxonomists for standard genome sequencing and annotation.</title>
        <authorList>
            <consortium name="The Broad Institute Genomics Platform"/>
            <consortium name="The Broad Institute Genome Sequencing Center for Infectious Disease"/>
            <person name="Wu L."/>
            <person name="Ma J."/>
        </authorList>
    </citation>
    <scope>NUCLEOTIDE SEQUENCE [LARGE SCALE GENOMIC DNA]</scope>
    <source>
        <strain evidence="8">JCM 17986</strain>
    </source>
</reference>
<dbReference type="InterPro" id="IPR003439">
    <property type="entry name" value="ABC_transporter-like_ATP-bd"/>
</dbReference>
<dbReference type="GO" id="GO:0005524">
    <property type="term" value="F:ATP binding"/>
    <property type="evidence" value="ECO:0007669"/>
    <property type="project" value="UniProtKB-KW"/>
</dbReference>
<evidence type="ECO:0000259" key="6">
    <source>
        <dbReference type="PROSITE" id="PS50893"/>
    </source>
</evidence>
<dbReference type="EMBL" id="BAABHS010000033">
    <property type="protein sequence ID" value="GAA4987452.1"/>
    <property type="molecule type" value="Genomic_DNA"/>
</dbReference>
<dbReference type="SMART" id="SM00382">
    <property type="entry name" value="AAA"/>
    <property type="match status" value="1"/>
</dbReference>
<keyword evidence="5" id="KW-0029">Amino-acid transport</keyword>
<evidence type="ECO:0000256" key="5">
    <source>
        <dbReference type="ARBA" id="ARBA00022970"/>
    </source>
</evidence>
<dbReference type="InterPro" id="IPR052156">
    <property type="entry name" value="BCAA_Transport_ATP-bd_LivF"/>
</dbReference>
<accession>A0ABP9I4R4</accession>
<evidence type="ECO:0000313" key="7">
    <source>
        <dbReference type="EMBL" id="GAA4987452.1"/>
    </source>
</evidence>
<evidence type="ECO:0000256" key="4">
    <source>
        <dbReference type="ARBA" id="ARBA00022840"/>
    </source>
</evidence>